<dbReference type="Pfam" id="PF17791">
    <property type="entry name" value="MG3"/>
    <property type="match status" value="1"/>
</dbReference>
<sequence length="1711" mass="191257">MAENPSTLLRIIVLLITVGCLSAKRFSIMAPNVFHVGVKEQVSITLFDSGNSVNVQLYLQDYPHRRKTFSRIQGRVDQGGNIFLPVKVETGDLPDTASVDKQYVYLVAKSDDAHYQFHKEAKILLSYRDGMVFIQTDKPIYTPKQRVKFRVIPLEFDMKPSRRKITVVVQNPQGIRVQQWKDLDPSTGIISRILDLQDFVLLGNWTITATYGHKDIHNTSVQFEVKEYVLPKFSVKLTVPPYILNSDNLIRIGMTTRYTFGKPVIGTATVYLSIVGRNGTIPFGRHIIMLDRSGVTTFRQRVQVIKQLPGIWFPEKGRLQVKVDVIERATGNKETAEDRSCQFTSSPYLIEYINTPKYFKPGLRYVVKVKVTYPNKQPAGNVPMLISAKGKQGNVMIDLKRFDRDPNVRDNTDEHGEAEFVVDACSNCKAITVQVKTDDSRLNEAQNAVANYLAEPFDAANGPLLMVRQLSPGKVGRKIHCESYRNLNNVAAKLSFAVVSRGRILSHNTTDLFDGIFKSWSFRVTSQMSPSARLIGYYIDNNGNVVADSILLKVEDSLPTEVTFPDAFVQVRGSRVQLNRIDKRPSEKYILKIEASEGTRLGLLSVDESVYLLRNDNRLTKEKIFKAAEELDMGCGVGGGKDSRDIFKKAGVVLMTNDFVTDGREDYGCAEDKSRKRRDVRGKLEDKICCDMAKDNGNVSCGKLSVDSNKGLSSRCRMSFWKCCMALYGAKDTALLGRNGLDAGNFDDSDEKILDQTQKRSFFPETWIFDEKVVGSDGRFEMGFTMPDTITTWVMQAVAINNKTGLGLATPLNIVVFKEFFVSVKMPYSVKKGEQISLLATVYNYHVEEIRAKLYLRGDQDFCSIAQNRELSSIGNFRVPPRDARSVAVPIVPKRVGETEIEVSLIVQIKHGGSFRNAAGDIVIKKLLVVPEGKETQKSQTFILDPNGNAPHFRKEFLQDINNEICPFTLGQYRPNDQLQVDNIKLSVPKAIIPGSVSAKIYLTGNLLGPIINTTIQGGLESFIRMPGGCGEQTMRSFSPNVYVFEYLMNTNQVTGTMEANAHRFIQAGYQRVLTFRRADTSFSIWGEDRPGSVWLTAFVMKTFCKAQKFSGVNIDENLVCTSVRWLIQNQGGAGFPALVYGRHLAGGVSGEGAVAMTAFVLAALAECKCQGVNSQTAINNAKAYLEVQYKTLNKPYSMALTAYALSLVNSVEKVKANDRLVQNAVYDNVKKSRYWNAGGEALNIETAGYALMAQIILGRTGYAGPIVTYLTNKRRGGVGFSSSQDTFVALQALALYSERTAGNTLDLRVKLTSEIDAAWKPPEIHITPQNALLRRQVDVKNFLGGKLFVETRGTGVAMLEVDVRYNVPAISPNDVCKFALKTTVTEIKDAGPEQNDAKGNGDDKAKSKKKGRKPKNKGGKRKKGCKGKNKNKKKCEKKKPPPKHQPVKSIQLKVCTRYRERANTSMSIIDIGILTGFKPDQKSLKLLENVAEVDRHEVSDRSLVLYLSEIPNDRELCVNVQFDREYFVGVVQAVPINVYDYYEPDESCSVFYGPDKYSPLSLGVCDVGSSSCRCTQDECTQPDPPIGNIRKLIDKACDKYHYVIKGRVELIDELNTLVEYVVKVLQVIKQGNKNVNVGEAMHLWRSSACHSPDLKKYKEYLFMGLDNGNHYQLDKNSFVKLWPRRPANNKDKKVLEDFARQYASGAKCKN</sequence>
<evidence type="ECO:0000313" key="9">
    <source>
        <dbReference type="Proteomes" id="UP001159405"/>
    </source>
</evidence>
<comment type="caution">
    <text evidence="8">The sequence shown here is derived from an EMBL/GenBank/DDBJ whole genome shotgun (WGS) entry which is preliminary data.</text>
</comment>
<evidence type="ECO:0000256" key="4">
    <source>
        <dbReference type="ARBA" id="ARBA00023157"/>
    </source>
</evidence>
<evidence type="ECO:0000256" key="2">
    <source>
        <dbReference type="ARBA" id="ARBA00022525"/>
    </source>
</evidence>
<feature type="region of interest" description="Disordered" evidence="5">
    <location>
        <begin position="1391"/>
        <end position="1451"/>
    </location>
</feature>
<evidence type="ECO:0000313" key="8">
    <source>
        <dbReference type="EMBL" id="CAH3042850.1"/>
    </source>
</evidence>
<dbReference type="InterPro" id="IPR050473">
    <property type="entry name" value="A2M/Complement_sys"/>
</dbReference>
<dbReference type="InterPro" id="IPR002890">
    <property type="entry name" value="MG2"/>
</dbReference>
<dbReference type="InterPro" id="IPR011625">
    <property type="entry name" value="A2M_N_BRD"/>
</dbReference>
<dbReference type="InterPro" id="IPR041555">
    <property type="entry name" value="MG3"/>
</dbReference>
<dbReference type="Pfam" id="PF17790">
    <property type="entry name" value="MG1"/>
    <property type="match status" value="1"/>
</dbReference>
<keyword evidence="4" id="KW-1015">Disulfide bond</keyword>
<dbReference type="InterPro" id="IPR040839">
    <property type="entry name" value="MG4"/>
</dbReference>
<dbReference type="InterPro" id="IPR047565">
    <property type="entry name" value="Alpha-macroglob_thiol-ester_cl"/>
</dbReference>
<dbReference type="InterPro" id="IPR036595">
    <property type="entry name" value="A-macroglobulin_rcpt-bd_sf"/>
</dbReference>
<dbReference type="PROSITE" id="PS50189">
    <property type="entry name" value="NTR"/>
    <property type="match status" value="1"/>
</dbReference>
<dbReference type="CDD" id="cd02896">
    <property type="entry name" value="complement_C3_C4_C5"/>
    <property type="match status" value="1"/>
</dbReference>
<proteinExistence type="predicted"/>
<dbReference type="Gene3D" id="2.60.40.1930">
    <property type="match status" value="3"/>
</dbReference>
<dbReference type="InterPro" id="IPR001134">
    <property type="entry name" value="Netrin_domain"/>
</dbReference>
<dbReference type="PANTHER" id="PTHR11412:SF166">
    <property type="entry name" value="NTR DOMAIN-CONTAINING PROTEIN"/>
    <property type="match status" value="1"/>
</dbReference>
<dbReference type="InterPro" id="IPR018933">
    <property type="entry name" value="Netrin_module_non-TIMP"/>
</dbReference>
<dbReference type="Gene3D" id="1.50.10.20">
    <property type="match status" value="1"/>
</dbReference>
<reference evidence="8 9" key="1">
    <citation type="submission" date="2022-05" db="EMBL/GenBank/DDBJ databases">
        <authorList>
            <consortium name="Genoscope - CEA"/>
            <person name="William W."/>
        </authorList>
    </citation>
    <scope>NUCLEOTIDE SEQUENCE [LARGE SCALE GENOMIC DNA]</scope>
</reference>
<comment type="subcellular location">
    <subcellularLocation>
        <location evidence="1">Secreted</location>
    </subcellularLocation>
</comment>
<gene>
    <name evidence="8" type="ORF">PLOB_00000661</name>
</gene>
<dbReference type="Gene3D" id="2.60.40.10">
    <property type="entry name" value="Immunoglobulins"/>
    <property type="match status" value="2"/>
</dbReference>
<dbReference type="SUPFAM" id="SSF50242">
    <property type="entry name" value="TIMP-like"/>
    <property type="match status" value="1"/>
</dbReference>
<dbReference type="Gene3D" id="2.20.130.20">
    <property type="match status" value="1"/>
</dbReference>
<dbReference type="PROSITE" id="PS00477">
    <property type="entry name" value="ALPHA_2_MACROGLOBULIN"/>
    <property type="match status" value="1"/>
</dbReference>
<accession>A0ABN8N916</accession>
<dbReference type="Proteomes" id="UP001159405">
    <property type="component" value="Unassembled WGS sequence"/>
</dbReference>
<dbReference type="PANTHER" id="PTHR11412">
    <property type="entry name" value="MACROGLOBULIN / COMPLEMENT"/>
    <property type="match status" value="1"/>
</dbReference>
<dbReference type="Pfam" id="PF17789">
    <property type="entry name" value="MG4"/>
    <property type="match status" value="1"/>
</dbReference>
<dbReference type="InterPro" id="IPR011626">
    <property type="entry name" value="Alpha-macroglobulin_TED"/>
</dbReference>
<dbReference type="Pfam" id="PF07678">
    <property type="entry name" value="TED_complement"/>
    <property type="match status" value="1"/>
</dbReference>
<dbReference type="InterPro" id="IPR019742">
    <property type="entry name" value="MacrogloblnA2_CS"/>
</dbReference>
<dbReference type="SUPFAM" id="SSF49410">
    <property type="entry name" value="Alpha-macroglobulin receptor domain"/>
    <property type="match status" value="1"/>
</dbReference>
<feature type="domain" description="NTR" evidence="7">
    <location>
        <begin position="1580"/>
        <end position="1709"/>
    </location>
</feature>
<dbReference type="InterPro" id="IPR008930">
    <property type="entry name" value="Terpenoid_cyclase/PrenylTrfase"/>
</dbReference>
<evidence type="ECO:0000259" key="7">
    <source>
        <dbReference type="PROSITE" id="PS50189"/>
    </source>
</evidence>
<dbReference type="SMART" id="SM01419">
    <property type="entry name" value="Thiol-ester_cl"/>
    <property type="match status" value="1"/>
</dbReference>
<dbReference type="Gene3D" id="6.20.50.160">
    <property type="match status" value="1"/>
</dbReference>
<protein>
    <recommendedName>
        <fullName evidence="7">NTR domain-containing protein</fullName>
    </recommendedName>
</protein>
<dbReference type="InterPro" id="IPR041425">
    <property type="entry name" value="C3/4/5_MG1"/>
</dbReference>
<dbReference type="Pfam" id="PF07703">
    <property type="entry name" value="A2M_BRD"/>
    <property type="match status" value="1"/>
</dbReference>
<dbReference type="SMART" id="SM01360">
    <property type="entry name" value="A2M"/>
    <property type="match status" value="1"/>
</dbReference>
<dbReference type="SMART" id="SM01361">
    <property type="entry name" value="A2M_recep"/>
    <property type="match status" value="1"/>
</dbReference>
<evidence type="ECO:0000256" key="1">
    <source>
        <dbReference type="ARBA" id="ARBA00004613"/>
    </source>
</evidence>
<dbReference type="SMART" id="SM00643">
    <property type="entry name" value="C345C"/>
    <property type="match status" value="1"/>
</dbReference>
<dbReference type="Pfam" id="PF00207">
    <property type="entry name" value="A2M"/>
    <property type="match status" value="1"/>
</dbReference>
<dbReference type="InterPro" id="IPR008993">
    <property type="entry name" value="TIMP-like_OB-fold"/>
</dbReference>
<dbReference type="Gene3D" id="2.60.40.1940">
    <property type="match status" value="1"/>
</dbReference>
<keyword evidence="9" id="KW-1185">Reference proteome</keyword>
<dbReference type="Pfam" id="PF01835">
    <property type="entry name" value="MG2"/>
    <property type="match status" value="1"/>
</dbReference>
<dbReference type="Gene3D" id="2.40.50.120">
    <property type="match status" value="1"/>
</dbReference>
<keyword evidence="2" id="KW-0964">Secreted</keyword>
<dbReference type="Gene3D" id="2.60.120.1540">
    <property type="match status" value="1"/>
</dbReference>
<evidence type="ECO:0000256" key="3">
    <source>
        <dbReference type="ARBA" id="ARBA00022966"/>
    </source>
</evidence>
<dbReference type="InterPro" id="IPR001599">
    <property type="entry name" value="Macroglobln_a2"/>
</dbReference>
<evidence type="ECO:0000256" key="5">
    <source>
        <dbReference type="SAM" id="MobiDB-lite"/>
    </source>
</evidence>
<organism evidence="8 9">
    <name type="scientific">Porites lobata</name>
    <dbReference type="NCBI Taxonomy" id="104759"/>
    <lineage>
        <taxon>Eukaryota</taxon>
        <taxon>Metazoa</taxon>
        <taxon>Cnidaria</taxon>
        <taxon>Anthozoa</taxon>
        <taxon>Hexacorallia</taxon>
        <taxon>Scleractinia</taxon>
        <taxon>Fungiina</taxon>
        <taxon>Poritidae</taxon>
        <taxon>Porites</taxon>
    </lineage>
</organism>
<dbReference type="Pfam" id="PF07677">
    <property type="entry name" value="A2M_recep"/>
    <property type="match status" value="1"/>
</dbReference>
<name>A0ABN8N916_9CNID</name>
<dbReference type="SUPFAM" id="SSF48239">
    <property type="entry name" value="Terpenoid cyclases/Protein prenyltransferases"/>
    <property type="match status" value="1"/>
</dbReference>
<dbReference type="InterPro" id="IPR009048">
    <property type="entry name" value="A-macroglobulin_rcpt-bd"/>
</dbReference>
<dbReference type="EMBL" id="CALNXK010000010">
    <property type="protein sequence ID" value="CAH3042850.1"/>
    <property type="molecule type" value="Genomic_DNA"/>
</dbReference>
<keyword evidence="3" id="KW-0882">Thioester bond</keyword>
<feature type="compositionally biased region" description="Basic and acidic residues" evidence="5">
    <location>
        <begin position="1391"/>
        <end position="1406"/>
    </location>
</feature>
<keyword evidence="6" id="KW-0732">Signal</keyword>
<dbReference type="SMART" id="SM01359">
    <property type="entry name" value="A2M_N_2"/>
    <property type="match status" value="1"/>
</dbReference>
<feature type="signal peptide" evidence="6">
    <location>
        <begin position="1"/>
        <end position="23"/>
    </location>
</feature>
<dbReference type="Pfam" id="PF01759">
    <property type="entry name" value="NTR"/>
    <property type="match status" value="1"/>
</dbReference>
<dbReference type="Gene3D" id="2.60.40.690">
    <property type="entry name" value="Alpha-macroglobulin, receptor-binding domain"/>
    <property type="match status" value="1"/>
</dbReference>
<feature type="compositionally biased region" description="Basic residues" evidence="5">
    <location>
        <begin position="1407"/>
        <end position="1447"/>
    </location>
</feature>
<evidence type="ECO:0000256" key="6">
    <source>
        <dbReference type="SAM" id="SignalP"/>
    </source>
</evidence>
<dbReference type="InterPro" id="IPR013783">
    <property type="entry name" value="Ig-like_fold"/>
</dbReference>
<feature type="chain" id="PRO_5046963824" description="NTR domain-containing protein" evidence="6">
    <location>
        <begin position="24"/>
        <end position="1711"/>
    </location>
</feature>